<dbReference type="Proteomes" id="UP001060215">
    <property type="component" value="Chromosome 1"/>
</dbReference>
<evidence type="ECO:0000313" key="1">
    <source>
        <dbReference type="EMBL" id="KAI8030862.1"/>
    </source>
</evidence>
<accession>A0ACC0IZL5</accession>
<protein>
    <submittedName>
        <fullName evidence="1">Uncharacterized protein</fullName>
    </submittedName>
</protein>
<name>A0ACC0IZL5_9ERIC</name>
<reference evidence="1 2" key="1">
    <citation type="journal article" date="2022" name="Plant J.">
        <title>Chromosome-level genome of Camellia lanceoleosa provides a valuable resource for understanding genome evolution and self-incompatibility.</title>
        <authorList>
            <person name="Gong W."/>
            <person name="Xiao S."/>
            <person name="Wang L."/>
            <person name="Liao Z."/>
            <person name="Chang Y."/>
            <person name="Mo W."/>
            <person name="Hu G."/>
            <person name="Li W."/>
            <person name="Zhao G."/>
            <person name="Zhu H."/>
            <person name="Hu X."/>
            <person name="Ji K."/>
            <person name="Xiang X."/>
            <person name="Song Q."/>
            <person name="Yuan D."/>
            <person name="Jin S."/>
            <person name="Zhang L."/>
        </authorList>
    </citation>
    <scope>NUCLEOTIDE SEQUENCE [LARGE SCALE GENOMIC DNA]</scope>
    <source>
        <strain evidence="1">SQ_2022a</strain>
    </source>
</reference>
<evidence type="ECO:0000313" key="2">
    <source>
        <dbReference type="Proteomes" id="UP001060215"/>
    </source>
</evidence>
<organism evidence="1 2">
    <name type="scientific">Camellia lanceoleosa</name>
    <dbReference type="NCBI Taxonomy" id="1840588"/>
    <lineage>
        <taxon>Eukaryota</taxon>
        <taxon>Viridiplantae</taxon>
        <taxon>Streptophyta</taxon>
        <taxon>Embryophyta</taxon>
        <taxon>Tracheophyta</taxon>
        <taxon>Spermatophyta</taxon>
        <taxon>Magnoliopsida</taxon>
        <taxon>eudicotyledons</taxon>
        <taxon>Gunneridae</taxon>
        <taxon>Pentapetalae</taxon>
        <taxon>asterids</taxon>
        <taxon>Ericales</taxon>
        <taxon>Theaceae</taxon>
        <taxon>Camellia</taxon>
    </lineage>
</organism>
<sequence length="109" mass="12502">MKVLLFHKTWRYKRKKKKKNPHHHTKQIGCLHGYFFGFASLAIQGAVGQHRCDVSWNGTLSFAEEARNFSTLKSCLYHVGDISQAVAALLHHCKSIMINNVIIFKSKFT</sequence>
<comment type="caution">
    <text evidence="1">The sequence shown here is derived from an EMBL/GenBank/DDBJ whole genome shotgun (WGS) entry which is preliminary data.</text>
</comment>
<dbReference type="EMBL" id="CM045758">
    <property type="protein sequence ID" value="KAI8030862.1"/>
    <property type="molecule type" value="Genomic_DNA"/>
</dbReference>
<gene>
    <name evidence="1" type="ORF">LOK49_LG01G01980</name>
</gene>
<proteinExistence type="predicted"/>
<keyword evidence="2" id="KW-1185">Reference proteome</keyword>